<evidence type="ECO:0000256" key="1">
    <source>
        <dbReference type="SAM" id="Phobius"/>
    </source>
</evidence>
<feature type="transmembrane region" description="Helical" evidence="1">
    <location>
        <begin position="27"/>
        <end position="48"/>
    </location>
</feature>
<reference evidence="3" key="1">
    <citation type="submission" date="2016-05" db="EMBL/GenBank/DDBJ databases">
        <authorList>
            <person name="Li Y."/>
        </authorList>
    </citation>
    <scope>NUCLEOTIDE SEQUENCE [LARGE SCALE GENOMIC DNA]</scope>
    <source>
        <strain evidence="3">YIC4027</strain>
    </source>
</reference>
<accession>A0A1E3V4P3</accession>
<dbReference type="STRING" id="1752398.A8M32_26545"/>
<keyword evidence="1" id="KW-1133">Transmembrane helix</keyword>
<keyword evidence="1" id="KW-0472">Membrane</keyword>
<sequence>MHRIVGRAMFLDDEISDRHPRPNEARWGFYLAIAALAACVLMILGLLVPATAQAAESTSPPAVHMRANDPPQSKIAIGARLSDPGPTMAASMAQRSAEVDPGMGLTTAADRQILAGLTLLATALFAGTAFGFWRSQKVEVIYAKVRHHGR</sequence>
<dbReference type="Proteomes" id="UP000094342">
    <property type="component" value="Unassembled WGS sequence"/>
</dbReference>
<evidence type="ECO:0000313" key="2">
    <source>
        <dbReference type="EMBL" id="ODR88121.1"/>
    </source>
</evidence>
<comment type="caution">
    <text evidence="2">The sequence shown here is derived from an EMBL/GenBank/DDBJ whole genome shotgun (WGS) entry which is preliminary data.</text>
</comment>
<proteinExistence type="predicted"/>
<dbReference type="AlphaFoldDB" id="A0A1E3V4P3"/>
<feature type="transmembrane region" description="Helical" evidence="1">
    <location>
        <begin position="113"/>
        <end position="133"/>
    </location>
</feature>
<gene>
    <name evidence="2" type="ORF">A8M32_26545</name>
</gene>
<dbReference type="EMBL" id="LYBW01000066">
    <property type="protein sequence ID" value="ODR88121.1"/>
    <property type="molecule type" value="Genomic_DNA"/>
</dbReference>
<dbReference type="OrthoDB" id="9784383at2"/>
<name>A0A1E3V4P3_9HYPH</name>
<evidence type="ECO:0008006" key="4">
    <source>
        <dbReference type="Google" id="ProtNLM"/>
    </source>
</evidence>
<dbReference type="RefSeq" id="WP_069461423.1">
    <property type="nucleotide sequence ID" value="NZ_LYBW01000066.1"/>
</dbReference>
<organism evidence="2 3">
    <name type="scientific">Sinorhizobium alkalisoli</name>
    <dbReference type="NCBI Taxonomy" id="1752398"/>
    <lineage>
        <taxon>Bacteria</taxon>
        <taxon>Pseudomonadati</taxon>
        <taxon>Pseudomonadota</taxon>
        <taxon>Alphaproteobacteria</taxon>
        <taxon>Hyphomicrobiales</taxon>
        <taxon>Rhizobiaceae</taxon>
        <taxon>Sinorhizobium/Ensifer group</taxon>
        <taxon>Sinorhizobium</taxon>
    </lineage>
</organism>
<keyword evidence="3" id="KW-1185">Reference proteome</keyword>
<keyword evidence="1" id="KW-0812">Transmembrane</keyword>
<protein>
    <recommendedName>
        <fullName evidence="4">Transmembrane protein</fullName>
    </recommendedName>
</protein>
<evidence type="ECO:0000313" key="3">
    <source>
        <dbReference type="Proteomes" id="UP000094342"/>
    </source>
</evidence>